<organism evidence="4 5">
    <name type="scientific">Mytilus edulis</name>
    <name type="common">Blue mussel</name>
    <dbReference type="NCBI Taxonomy" id="6550"/>
    <lineage>
        <taxon>Eukaryota</taxon>
        <taxon>Metazoa</taxon>
        <taxon>Spiralia</taxon>
        <taxon>Lophotrochozoa</taxon>
        <taxon>Mollusca</taxon>
        <taxon>Bivalvia</taxon>
        <taxon>Autobranchia</taxon>
        <taxon>Pteriomorphia</taxon>
        <taxon>Mytilida</taxon>
        <taxon>Mytiloidea</taxon>
        <taxon>Mytilidae</taxon>
        <taxon>Mytilinae</taxon>
        <taxon>Mytilus</taxon>
    </lineage>
</organism>
<dbReference type="OrthoDB" id="6126620at2759"/>
<feature type="compositionally biased region" description="Low complexity" evidence="1">
    <location>
        <begin position="379"/>
        <end position="400"/>
    </location>
</feature>
<feature type="transmembrane region" description="Helical" evidence="2">
    <location>
        <begin position="173"/>
        <end position="193"/>
    </location>
</feature>
<keyword evidence="5" id="KW-1185">Reference proteome</keyword>
<gene>
    <name evidence="4" type="ORF">MEDL_521</name>
</gene>
<evidence type="ECO:0000313" key="5">
    <source>
        <dbReference type="Proteomes" id="UP000683360"/>
    </source>
</evidence>
<keyword evidence="2" id="KW-1133">Transmembrane helix</keyword>
<dbReference type="Gene3D" id="2.170.300.10">
    <property type="entry name" value="Tie2 ligand-binding domain superfamily"/>
    <property type="match status" value="1"/>
</dbReference>
<sequence>MILYLQLLVLLIGVESSQNGNCSDVSSSGTKKWFCCDNHEEVNNTCIECLNGFESFDGRPCKPCPDGFHGKDCAFQCHCKDTQLCDHIMGCIMKQQNITEEVAESTVTVQYTSTMTEIDIDITSLTTVLPPTFKASMMTFTEKYTTVGITTRQIKTTTTKTTENNLGFSNREIIVYSICAGGFVCVILLCTVCQRRYKQMYGNFRRYKTGKKRRRNIPEVSLPEIPLEASEGIYEIIDESNMIDNFEIIRKRRSLVSNTDESYVEPNSNGYLTPYQPVDEGLNTNDLKDTKSEFSENGSNDQGTGDGASTSSSSEVDGRRSSYLNPYQPIVHSGDIHEYSSTHNMNESGSSGSEAITRESGYLNPYQPIVHSADIHEYSSTNNMNESGSSGSETTTRESGYLNPYQPMVPDRDLHDYKSVLDSTVGSDSEVSDECTKEIVVHSYQDLKSEIDTHEYKSVSSMSIDTHEYKSVSSMSIDTHEYKSVSSMSIDTHEYKSVSSMSIDTHEYKSVSSMSIDTVTKDDSSKNVQIKTENEYLHME</sequence>
<reference evidence="4" key="1">
    <citation type="submission" date="2021-03" db="EMBL/GenBank/DDBJ databases">
        <authorList>
            <person name="Bekaert M."/>
        </authorList>
    </citation>
    <scope>NUCLEOTIDE SEQUENCE</scope>
</reference>
<feature type="region of interest" description="Disordered" evidence="1">
    <location>
        <begin position="379"/>
        <end position="409"/>
    </location>
</feature>
<comment type="caution">
    <text evidence="4">The sequence shown here is derived from an EMBL/GenBank/DDBJ whole genome shotgun (WGS) entry which is preliminary data.</text>
</comment>
<evidence type="ECO:0000256" key="1">
    <source>
        <dbReference type="SAM" id="MobiDB-lite"/>
    </source>
</evidence>
<protein>
    <submittedName>
        <fullName evidence="4">Uncharacterized protein</fullName>
    </submittedName>
</protein>
<keyword evidence="2" id="KW-0472">Membrane</keyword>
<proteinExistence type="predicted"/>
<feature type="region of interest" description="Disordered" evidence="1">
    <location>
        <begin position="258"/>
        <end position="330"/>
    </location>
</feature>
<keyword evidence="3" id="KW-0732">Signal</keyword>
<evidence type="ECO:0000256" key="3">
    <source>
        <dbReference type="SAM" id="SignalP"/>
    </source>
</evidence>
<keyword evidence="2" id="KW-0812">Transmembrane</keyword>
<accession>A0A8S3PTK4</accession>
<evidence type="ECO:0000313" key="4">
    <source>
        <dbReference type="EMBL" id="CAG2184884.1"/>
    </source>
</evidence>
<name>A0A8S3PTK4_MYTED</name>
<feature type="compositionally biased region" description="Polar residues" evidence="1">
    <location>
        <begin position="258"/>
        <end position="271"/>
    </location>
</feature>
<dbReference type="Proteomes" id="UP000683360">
    <property type="component" value="Unassembled WGS sequence"/>
</dbReference>
<dbReference type="EMBL" id="CAJPWZ010000046">
    <property type="protein sequence ID" value="CAG2184884.1"/>
    <property type="molecule type" value="Genomic_DNA"/>
</dbReference>
<evidence type="ECO:0000256" key="2">
    <source>
        <dbReference type="SAM" id="Phobius"/>
    </source>
</evidence>
<dbReference type="AlphaFoldDB" id="A0A8S3PTK4"/>
<feature type="signal peptide" evidence="3">
    <location>
        <begin position="1"/>
        <end position="16"/>
    </location>
</feature>
<feature type="chain" id="PRO_5035831181" evidence="3">
    <location>
        <begin position="17"/>
        <end position="540"/>
    </location>
</feature>